<name>A0A1I8GQB5_9PLAT</name>
<dbReference type="WBParaSite" id="maker-uti_cns_0002643-snap-gene-0.9-mRNA-1">
    <property type="protein sequence ID" value="maker-uti_cns_0002643-snap-gene-0.9-mRNA-1"/>
    <property type="gene ID" value="maker-uti_cns_0002643-snap-gene-0.9"/>
</dbReference>
<evidence type="ECO:0000313" key="10">
    <source>
        <dbReference type="WBParaSite" id="maker-uti_cns_0045892-snap-gene-1.45-mRNA-1"/>
    </source>
</evidence>
<dbReference type="AlphaFoldDB" id="A0A1I8GQB5"/>
<dbReference type="STRING" id="282301.A0A1I8GQB5"/>
<evidence type="ECO:0000256" key="4">
    <source>
        <dbReference type="ARBA" id="ARBA00023274"/>
    </source>
</evidence>
<organism evidence="8 9">
    <name type="scientific">Macrostomum lignano</name>
    <dbReference type="NCBI Taxonomy" id="282301"/>
    <lineage>
        <taxon>Eukaryota</taxon>
        <taxon>Metazoa</taxon>
        <taxon>Spiralia</taxon>
        <taxon>Lophotrochozoa</taxon>
        <taxon>Platyhelminthes</taxon>
        <taxon>Rhabditophora</taxon>
        <taxon>Macrostomorpha</taxon>
        <taxon>Macrostomida</taxon>
        <taxon>Macrostomidae</taxon>
        <taxon>Macrostomum</taxon>
    </lineage>
</organism>
<dbReference type="GO" id="GO:0003735">
    <property type="term" value="F:structural constituent of ribosome"/>
    <property type="evidence" value="ECO:0007669"/>
    <property type="project" value="UniProtKB-UniRule"/>
</dbReference>
<dbReference type="PROSITE" id="PS01191">
    <property type="entry name" value="RIBOSOMAL_S3AE"/>
    <property type="match status" value="1"/>
</dbReference>
<evidence type="ECO:0000256" key="7">
    <source>
        <dbReference type="SAM" id="MobiDB-lite"/>
    </source>
</evidence>
<dbReference type="GO" id="GO:0006412">
    <property type="term" value="P:translation"/>
    <property type="evidence" value="ECO:0007669"/>
    <property type="project" value="UniProtKB-UniRule"/>
</dbReference>
<keyword evidence="4 5" id="KW-0687">Ribonucleoprotein</keyword>
<feature type="initiator methionine" description="Removed" evidence="5">
    <location>
        <position position="1"/>
    </location>
</feature>
<dbReference type="InterPro" id="IPR018281">
    <property type="entry name" value="Ribosomal_eS1_CS"/>
</dbReference>
<accession>A0A1I8GQB5</accession>
<dbReference type="HAMAP" id="MF_03122">
    <property type="entry name" value="Ribosomal_eS1_euk"/>
    <property type="match status" value="1"/>
</dbReference>
<dbReference type="InterPro" id="IPR001593">
    <property type="entry name" value="Ribosomal_eS1"/>
</dbReference>
<evidence type="ECO:0000256" key="6">
    <source>
        <dbReference type="RuleBase" id="RU000668"/>
    </source>
</evidence>
<dbReference type="InterPro" id="IPR027500">
    <property type="entry name" value="Ribosomal_eS1_euk"/>
</dbReference>
<evidence type="ECO:0000256" key="3">
    <source>
        <dbReference type="ARBA" id="ARBA00022980"/>
    </source>
</evidence>
<dbReference type="Proteomes" id="UP000095280">
    <property type="component" value="Unplaced"/>
</dbReference>
<keyword evidence="3 5" id="KW-0689">Ribosomal protein</keyword>
<proteinExistence type="inferred from homology"/>
<sequence length="263" mass="29487">MAYGKQKKTGGKKGGKKTTVDPFLKKEWYDIKAPFMFEKRTCGKTLVTRSAGTRLASDSLKGRVLEMSLGDLKTNDSDSAYRKFKLQVEVIQGKHCLTNFYGMNLTRDKLCSLVKKWQSTIEANVDVKTSDGYVLRVFVIAFTKKRMNQIKKHAYAQSTQIRRIRRKMLDIINKECSIELKDVVNKLIPDSIGRDIEKAASGIFPLHDVHVRKVKVLRKPKAELGKIMELHGETLGSGPSAAAAAGEKVDRPDGYEPPVLKSV</sequence>
<evidence type="ECO:0000256" key="2">
    <source>
        <dbReference type="ARBA" id="ARBA00022490"/>
    </source>
</evidence>
<evidence type="ECO:0000313" key="9">
    <source>
        <dbReference type="WBParaSite" id="maker-uti_cns_0002643-snap-gene-0.9-mRNA-1"/>
    </source>
</evidence>
<feature type="region of interest" description="Disordered" evidence="7">
    <location>
        <begin position="236"/>
        <end position="263"/>
    </location>
</feature>
<evidence type="ECO:0000256" key="5">
    <source>
        <dbReference type="HAMAP-Rule" id="MF_03122"/>
    </source>
</evidence>
<protein>
    <recommendedName>
        <fullName evidence="5">Small ribosomal subunit protein eS1</fullName>
    </recommendedName>
</protein>
<keyword evidence="8" id="KW-1185">Reference proteome</keyword>
<dbReference type="PANTHER" id="PTHR11830">
    <property type="entry name" value="40S RIBOSOMAL PROTEIN S3A"/>
    <property type="match status" value="1"/>
</dbReference>
<keyword evidence="2 5" id="KW-0963">Cytoplasm</keyword>
<dbReference type="OrthoDB" id="9834376at2759"/>
<reference evidence="9 10" key="1">
    <citation type="submission" date="2016-11" db="UniProtKB">
        <authorList>
            <consortium name="WormBaseParasite"/>
        </authorList>
    </citation>
    <scope>IDENTIFICATION</scope>
</reference>
<dbReference type="Pfam" id="PF01015">
    <property type="entry name" value="Ribosomal_S3Ae"/>
    <property type="match status" value="1"/>
</dbReference>
<dbReference type="GO" id="GO:0022627">
    <property type="term" value="C:cytosolic small ribosomal subunit"/>
    <property type="evidence" value="ECO:0007669"/>
    <property type="project" value="UniProtKB-UniRule"/>
</dbReference>
<comment type="subcellular location">
    <subcellularLocation>
        <location evidence="1 5">Cytoplasm</location>
    </subcellularLocation>
</comment>
<dbReference type="WBParaSite" id="maker-uti_cns_0045892-snap-gene-1.45-mRNA-1">
    <property type="protein sequence ID" value="maker-uti_cns_0045892-snap-gene-1.45-mRNA-1"/>
    <property type="gene ID" value="maker-uti_cns_0045892-snap-gene-1.45"/>
</dbReference>
<comment type="subunit">
    <text evidence="5">Component of the small ribosomal subunit. Mature ribosomes consist of a small (40S) and a large (60S) subunit. The 40S subunit contains about 33 different proteins and 1 molecule of RNA (18S). The 60S subunit contains about 49 different proteins and 3 molecules of RNA (28S, 5.8S and 5S).</text>
</comment>
<dbReference type="SMART" id="SM01397">
    <property type="entry name" value="Ribosomal_S3Ae"/>
    <property type="match status" value="1"/>
</dbReference>
<comment type="similarity">
    <text evidence="5 6">Belongs to the eukaryotic ribosomal protein eS1 family.</text>
</comment>
<evidence type="ECO:0000256" key="1">
    <source>
        <dbReference type="ARBA" id="ARBA00004496"/>
    </source>
</evidence>
<evidence type="ECO:0000313" key="8">
    <source>
        <dbReference type="Proteomes" id="UP000095280"/>
    </source>
</evidence>